<dbReference type="Proteomes" id="UP000076848">
    <property type="component" value="Unassembled WGS sequence"/>
</dbReference>
<dbReference type="InterPro" id="IPR006158">
    <property type="entry name" value="Cobalamin-bd"/>
</dbReference>
<keyword evidence="3" id="KW-0479">Metal-binding</keyword>
<dbReference type="GO" id="GO:0005829">
    <property type="term" value="C:cytosol"/>
    <property type="evidence" value="ECO:0007669"/>
    <property type="project" value="TreeGrafter"/>
</dbReference>
<proteinExistence type="predicted"/>
<dbReference type="GO" id="GO:0046872">
    <property type="term" value="F:metal ion binding"/>
    <property type="evidence" value="ECO:0007669"/>
    <property type="project" value="UniProtKB-KW"/>
</dbReference>
<dbReference type="GO" id="GO:0003824">
    <property type="term" value="F:catalytic activity"/>
    <property type="evidence" value="ECO:0007669"/>
    <property type="project" value="InterPro"/>
</dbReference>
<dbReference type="STRING" id="288768.SAMEA3906486_03486"/>
<keyword evidence="9" id="KW-1185">Reference proteome</keyword>
<dbReference type="GO" id="GO:0051536">
    <property type="term" value="F:iron-sulfur cluster binding"/>
    <property type="evidence" value="ECO:0007669"/>
    <property type="project" value="UniProtKB-KW"/>
</dbReference>
<feature type="domain" description="B12-binding" evidence="6">
    <location>
        <begin position="136"/>
        <end position="300"/>
    </location>
</feature>
<reference evidence="8 9" key="1">
    <citation type="submission" date="2016-04" db="EMBL/GenBank/DDBJ databases">
        <authorList>
            <consortium name="Pathogen Informatics"/>
        </authorList>
    </citation>
    <scope>NUCLEOTIDE SEQUENCE [LARGE SCALE GENOMIC DNA]</scope>
    <source>
        <strain evidence="8 9">H050680373</strain>
    </source>
</reference>
<dbReference type="SMART" id="SM00729">
    <property type="entry name" value="Elp3"/>
    <property type="match status" value="1"/>
</dbReference>
<dbReference type="PROSITE" id="PS51918">
    <property type="entry name" value="RADICAL_SAM"/>
    <property type="match status" value="1"/>
</dbReference>
<dbReference type="GO" id="GO:0031419">
    <property type="term" value="F:cobalamin binding"/>
    <property type="evidence" value="ECO:0007669"/>
    <property type="project" value="InterPro"/>
</dbReference>
<dbReference type="InterPro" id="IPR023404">
    <property type="entry name" value="rSAM_horseshoe"/>
</dbReference>
<dbReference type="OrthoDB" id="9801424at2"/>
<organism evidence="8 9">
    <name type="scientific">Bordetella ansorpii</name>
    <dbReference type="NCBI Taxonomy" id="288768"/>
    <lineage>
        <taxon>Bacteria</taxon>
        <taxon>Pseudomonadati</taxon>
        <taxon>Pseudomonadota</taxon>
        <taxon>Betaproteobacteria</taxon>
        <taxon>Burkholderiales</taxon>
        <taxon>Alcaligenaceae</taxon>
        <taxon>Bordetella</taxon>
    </lineage>
</organism>
<keyword evidence="2" id="KW-0949">S-adenosyl-L-methionine</keyword>
<evidence type="ECO:0000313" key="8">
    <source>
        <dbReference type="EMBL" id="SAI71356.1"/>
    </source>
</evidence>
<evidence type="ECO:0000256" key="2">
    <source>
        <dbReference type="ARBA" id="ARBA00022691"/>
    </source>
</evidence>
<name>A0A157SN87_9BORD</name>
<feature type="domain" description="Radical SAM core" evidence="7">
    <location>
        <begin position="357"/>
        <end position="573"/>
    </location>
</feature>
<comment type="cofactor">
    <cofactor evidence="1">
        <name>[4Fe-4S] cluster</name>
        <dbReference type="ChEBI" id="CHEBI:49883"/>
    </cofactor>
</comment>
<dbReference type="SFLD" id="SFLDS00029">
    <property type="entry name" value="Radical_SAM"/>
    <property type="match status" value="1"/>
</dbReference>
<evidence type="ECO:0000259" key="7">
    <source>
        <dbReference type="PROSITE" id="PS51918"/>
    </source>
</evidence>
<dbReference type="PANTHER" id="PTHR43409">
    <property type="entry name" value="ANAEROBIC MAGNESIUM-PROTOPORPHYRIN IX MONOMETHYL ESTER CYCLASE-RELATED"/>
    <property type="match status" value="1"/>
</dbReference>
<evidence type="ECO:0000256" key="5">
    <source>
        <dbReference type="ARBA" id="ARBA00023014"/>
    </source>
</evidence>
<accession>A0A157SN87</accession>
<dbReference type="RefSeq" id="WP_066129748.1">
    <property type="nucleotide sequence ID" value="NZ_FKIF01000007.1"/>
</dbReference>
<evidence type="ECO:0000256" key="1">
    <source>
        <dbReference type="ARBA" id="ARBA00001966"/>
    </source>
</evidence>
<dbReference type="InterPro" id="IPR051198">
    <property type="entry name" value="BchE-like"/>
</dbReference>
<dbReference type="SUPFAM" id="SSF102114">
    <property type="entry name" value="Radical SAM enzymes"/>
    <property type="match status" value="1"/>
</dbReference>
<dbReference type="InterPro" id="IPR058240">
    <property type="entry name" value="rSAM_sf"/>
</dbReference>
<evidence type="ECO:0000313" key="9">
    <source>
        <dbReference type="Proteomes" id="UP000076848"/>
    </source>
</evidence>
<dbReference type="PROSITE" id="PS51332">
    <property type="entry name" value="B12_BINDING"/>
    <property type="match status" value="1"/>
</dbReference>
<dbReference type="InterPro" id="IPR007197">
    <property type="entry name" value="rSAM"/>
</dbReference>
<dbReference type="InterPro" id="IPR006638">
    <property type="entry name" value="Elp3/MiaA/NifB-like_rSAM"/>
</dbReference>
<dbReference type="AlphaFoldDB" id="A0A157SN87"/>
<protein>
    <submittedName>
        <fullName evidence="8">Bacteriocin maturation radical SAM protein 1</fullName>
    </submittedName>
</protein>
<evidence type="ECO:0000256" key="3">
    <source>
        <dbReference type="ARBA" id="ARBA00022723"/>
    </source>
</evidence>
<dbReference type="SFLD" id="SFLDG01082">
    <property type="entry name" value="B12-binding_domain_containing"/>
    <property type="match status" value="1"/>
</dbReference>
<dbReference type="EMBL" id="FKIF01000007">
    <property type="protein sequence ID" value="SAI71356.1"/>
    <property type="molecule type" value="Genomic_DNA"/>
</dbReference>
<dbReference type="Gene3D" id="3.40.50.280">
    <property type="entry name" value="Cobalamin-binding domain"/>
    <property type="match status" value="1"/>
</dbReference>
<dbReference type="Pfam" id="PF04055">
    <property type="entry name" value="Radical_SAM"/>
    <property type="match status" value="1"/>
</dbReference>
<keyword evidence="4" id="KW-0408">Iron</keyword>
<gene>
    <name evidence="8" type="ORF">SAMEA3906486_03486</name>
</gene>
<evidence type="ECO:0000256" key="4">
    <source>
        <dbReference type="ARBA" id="ARBA00023004"/>
    </source>
</evidence>
<dbReference type="PANTHER" id="PTHR43409:SF7">
    <property type="entry name" value="BLL1977 PROTEIN"/>
    <property type="match status" value="1"/>
</dbReference>
<keyword evidence="5" id="KW-0411">Iron-sulfur</keyword>
<sequence>MSSLPLRVLSVIPPMTQLNTPYPSTAYLTGFLRSRGVTAFQEDLALALVLRLLSADGLRAVAERITALPAARHTPAIQAFVAQQARYLATIGPAIAYLQGRDSTLAHRIASRNYLPEGPRFRSLDVYIDEDGGDPLAWAFGALGLNDRAKHLATLYLNDLADVLRDAVDERFEFVRYAESLAGSQPTFDPLAEALAAPLNLVDETLRELTEQALDRHAPTMVLLSVPFPGAVYAAFRIAQAIKARNPAIVTVLGGGFVNTELRELKDPRVFDYFDYVSLDAGERPLLALLEHVQGKRSRQRLVRTFLRDAESGLVRYVNLVEPDVPFEDVGTPTWDGLPLDRYLSLLDMLNPMHRLWSDGRWNKLTIAHGCYWKKCSFCDVSLDYIGRYEGASAKILADRIEAIVRETGQTGFHFVDEAAPPKSLKALANELIARDTGISWWGNIRFEKTFTPELCQLLADSGCIAVSGGLEVASDRLLNLMKKGVSVDQVARVTRAFTDAGVLVHAYLMYGFPTQTVQDTVDALEYVRQLFANDCIQSGFFHRFACTVHSPVGRNPEEYGVTLRPLPDVTFAKNDVGFHDPTGVDHDALGRALKKAIYNYMHGIGLDEDVRSWFPFKVPRTTVARHRISRALEYDN</sequence>
<dbReference type="Gene3D" id="3.80.30.20">
    <property type="entry name" value="tm_1862 like domain"/>
    <property type="match status" value="1"/>
</dbReference>
<evidence type="ECO:0000259" key="6">
    <source>
        <dbReference type="PROSITE" id="PS51332"/>
    </source>
</evidence>